<proteinExistence type="predicted"/>
<evidence type="ECO:0000313" key="3">
    <source>
        <dbReference type="EMBL" id="KRM54820.1"/>
    </source>
</evidence>
<evidence type="ECO:0000259" key="1">
    <source>
        <dbReference type="Pfam" id="PF05709"/>
    </source>
</evidence>
<evidence type="ECO:0000313" key="4">
    <source>
        <dbReference type="Proteomes" id="UP000051679"/>
    </source>
</evidence>
<reference evidence="3 4" key="1">
    <citation type="journal article" date="2015" name="Genome Announc.">
        <title>Expanding the biotechnology potential of lactobacilli through comparative genomics of 213 strains and associated genera.</title>
        <authorList>
            <person name="Sun Z."/>
            <person name="Harris H.M."/>
            <person name="McCann A."/>
            <person name="Guo C."/>
            <person name="Argimon S."/>
            <person name="Zhang W."/>
            <person name="Yang X."/>
            <person name="Jeffery I.B."/>
            <person name="Cooney J.C."/>
            <person name="Kagawa T.F."/>
            <person name="Liu W."/>
            <person name="Song Y."/>
            <person name="Salvetti E."/>
            <person name="Wrobel A."/>
            <person name="Rasinkangas P."/>
            <person name="Parkhill J."/>
            <person name="Rea M.C."/>
            <person name="O'Sullivan O."/>
            <person name="Ritari J."/>
            <person name="Douillard F.P."/>
            <person name="Paul Ross R."/>
            <person name="Yang R."/>
            <person name="Briner A.E."/>
            <person name="Felis G.E."/>
            <person name="de Vos W.M."/>
            <person name="Barrangou R."/>
            <person name="Klaenhammer T.R."/>
            <person name="Caufield P.W."/>
            <person name="Cui Y."/>
            <person name="Zhang H."/>
            <person name="O'Toole P.W."/>
        </authorList>
    </citation>
    <scope>NUCLEOTIDE SEQUENCE [LARGE SCALE GENOMIC DNA]</scope>
    <source>
        <strain evidence="3 4">DSM 20505</strain>
    </source>
</reference>
<accession>A0A0R1ZNU5</accession>
<dbReference type="OrthoDB" id="3078561at2"/>
<dbReference type="PATRIC" id="fig|1291052.5.peg.2305"/>
<dbReference type="Pfam" id="PF21869">
    <property type="entry name" value="Dit-like_CBM2"/>
    <property type="match status" value="1"/>
</dbReference>
<protein>
    <submittedName>
        <fullName evidence="3">Uncharacterized protein</fullName>
    </submittedName>
</protein>
<dbReference type="EMBL" id="AYYO01000044">
    <property type="protein sequence ID" value="KRM54820.1"/>
    <property type="molecule type" value="Genomic_DNA"/>
</dbReference>
<gene>
    <name evidence="3" type="ORF">FC18_GL002237</name>
</gene>
<dbReference type="InterPro" id="IPR006520">
    <property type="entry name" value="Dit_BPSPP_N"/>
</dbReference>
<dbReference type="Pfam" id="PF05709">
    <property type="entry name" value="Sipho_tail"/>
    <property type="match status" value="1"/>
</dbReference>
<sequence>MTIMYFNGNQIGDRFLQFNPKRGALPEVENTVVTVGRSNGGRFQYGRFKPRVITVDYDVSTISQREFEKRMAPLLYTSEPAKLVFSDAPNEYWMAKVDGSISLERAYYLGSGTINFIVPDGLAHATTPTVVSGLSPLKLPNVGTAPAWPIYKVTMKSENGYVQIGTPQGYVEFGDPEQVDKTEQSKASKVVNIDYRSEPTADGYAMNANCVTVYPQRLFKDGDEYTNHMVGTLQYGEGPTKEAATSAFDDGTPAGGMDVSNWHGPAVHFDVPEPTEDPDSTDFSYKARAEFQAGDGMGREEFTLESGGLPAFSIVIRDSSNYGKTKIIECWQGTTIIDTHTLSAKSGAFFEASITRQGDSVLYKFAQITKLTSDTSYKAGYTYNHPLNVDGLADVPIDGITQWMMAYGEIMPVDMYWTDTKFTWTNIEYTQNEPNFFNEGDEFVVDPAHRKAYLNGVESELYTVGNNWDALKVYDPYTPIAVIPSSWAEPPEVEVTLEEAYY</sequence>
<evidence type="ECO:0000259" key="2">
    <source>
        <dbReference type="Pfam" id="PF21869"/>
    </source>
</evidence>
<dbReference type="Proteomes" id="UP000051679">
    <property type="component" value="Unassembled WGS sequence"/>
</dbReference>
<dbReference type="InterPro" id="IPR054064">
    <property type="entry name" value="Dit-like_CBM2"/>
</dbReference>
<dbReference type="AlphaFoldDB" id="A0A0R1ZNU5"/>
<dbReference type="NCBIfam" id="TIGR01633">
    <property type="entry name" value="phi3626_gp14_N"/>
    <property type="match status" value="1"/>
</dbReference>
<feature type="domain" description="Siphovirus-type tail component RIFT-related" evidence="1">
    <location>
        <begin position="21"/>
        <end position="118"/>
    </location>
</feature>
<name>A0A0R1ZNU5_9LACO</name>
<dbReference type="InterPro" id="IPR008841">
    <property type="entry name" value="Siphovirus-type_tail_N"/>
</dbReference>
<dbReference type="STRING" id="1291052.FC18_GL002237"/>
<dbReference type="Gene3D" id="2.40.30.200">
    <property type="match status" value="1"/>
</dbReference>
<organism evidence="3 4">
    <name type="scientific">Lacticaseibacillus sharpeae JCM 1186 = DSM 20505</name>
    <dbReference type="NCBI Taxonomy" id="1291052"/>
    <lineage>
        <taxon>Bacteria</taxon>
        <taxon>Bacillati</taxon>
        <taxon>Bacillota</taxon>
        <taxon>Bacilli</taxon>
        <taxon>Lactobacillales</taxon>
        <taxon>Lactobacillaceae</taxon>
        <taxon>Lacticaseibacillus</taxon>
    </lineage>
</organism>
<keyword evidence="4" id="KW-1185">Reference proteome</keyword>
<comment type="caution">
    <text evidence="3">The sequence shown here is derived from an EMBL/GenBank/DDBJ whole genome shotgun (WGS) entry which is preliminary data.</text>
</comment>
<feature type="domain" description="Distal tail component second carbohydrate binding" evidence="2">
    <location>
        <begin position="188"/>
        <end position="426"/>
    </location>
</feature>